<accession>A0A131XXN5</accession>
<dbReference type="GO" id="GO:0005634">
    <property type="term" value="C:nucleus"/>
    <property type="evidence" value="ECO:0007669"/>
    <property type="project" value="TreeGrafter"/>
</dbReference>
<dbReference type="InterPro" id="IPR038090">
    <property type="entry name" value="Cdt1_C_WH_dom_sf"/>
</dbReference>
<dbReference type="AlphaFoldDB" id="A0A131XXN5"/>
<sequence length="421" mass="47679">MKLIDPDALRKLTTSSRLKEVQAQLKTIDQARAGLTEAKLKSTAKGAGVKTVEEEQPAYERYHHLTEPCTPSLTLPFSYKQLAEQFRCCDTIVCMMFNRKEVCTFDKLKPSVEVMSKKRFSKDVLGQIKTIYPESYLLTQEKLSRPGVTSKTYQLVITPEFSTKLNTDDAPGTMSAACLLQRRNHFHSLLLSRVKQYHSEYLATLDPPVGISAEDIMRWHPRFPLDSIAAIQAAPLPESPLEMKCSSAQDILNRVKGKLNKRIECALESLVQKQGTVVAATSPSSVDGGARECLKGVSQDLLARIRERESFKLVQKMTLRPEHEKERTELLNLREFIRITRSLFLAEQKAAIPRDELVCKVKESFSCVLAVDEVEALVQLASRVLPDWFKILSIKRGVFVKIVKERDANELMARITRKLQE</sequence>
<dbReference type="GO" id="GO:0030174">
    <property type="term" value="P:regulation of DNA-templated DNA replication initiation"/>
    <property type="evidence" value="ECO:0007669"/>
    <property type="project" value="InterPro"/>
</dbReference>
<comment type="similarity">
    <text evidence="1">Belongs to the Cdt1 family.</text>
</comment>
<dbReference type="EMBL" id="GEFM01004754">
    <property type="protein sequence ID" value="JAP71042.1"/>
    <property type="molecule type" value="mRNA"/>
</dbReference>
<proteinExistence type="evidence at transcript level"/>
<dbReference type="CDD" id="cd08767">
    <property type="entry name" value="Cdt1_c"/>
    <property type="match status" value="1"/>
</dbReference>
<protein>
    <submittedName>
        <fullName evidence="4">Putative dna replication factor cdt1</fullName>
    </submittedName>
</protein>
<name>A0A131XXN5_IXORI</name>
<dbReference type="GO" id="GO:0000278">
    <property type="term" value="P:mitotic cell cycle"/>
    <property type="evidence" value="ECO:0007669"/>
    <property type="project" value="TreeGrafter"/>
</dbReference>
<dbReference type="GO" id="GO:0003677">
    <property type="term" value="F:DNA binding"/>
    <property type="evidence" value="ECO:0007669"/>
    <property type="project" value="InterPro"/>
</dbReference>
<dbReference type="InterPro" id="IPR045173">
    <property type="entry name" value="Cdt1"/>
</dbReference>
<evidence type="ECO:0000259" key="3">
    <source>
        <dbReference type="SMART" id="SM01075"/>
    </source>
</evidence>
<dbReference type="GO" id="GO:0000076">
    <property type="term" value="P:DNA replication checkpoint signaling"/>
    <property type="evidence" value="ECO:0007669"/>
    <property type="project" value="TreeGrafter"/>
</dbReference>
<dbReference type="InterPro" id="IPR032054">
    <property type="entry name" value="Cdt1_C"/>
</dbReference>
<dbReference type="PANTHER" id="PTHR28637">
    <property type="entry name" value="DNA REPLICATION FACTOR CDT1"/>
    <property type="match status" value="1"/>
</dbReference>
<organism evidence="4">
    <name type="scientific">Ixodes ricinus</name>
    <name type="common">Common tick</name>
    <name type="synonym">Acarus ricinus</name>
    <dbReference type="NCBI Taxonomy" id="34613"/>
    <lineage>
        <taxon>Eukaryota</taxon>
        <taxon>Metazoa</taxon>
        <taxon>Ecdysozoa</taxon>
        <taxon>Arthropoda</taxon>
        <taxon>Chelicerata</taxon>
        <taxon>Arachnida</taxon>
        <taxon>Acari</taxon>
        <taxon>Parasitiformes</taxon>
        <taxon>Ixodida</taxon>
        <taxon>Ixodoidea</taxon>
        <taxon>Ixodidae</taxon>
        <taxon>Ixodinae</taxon>
        <taxon>Ixodes</taxon>
    </lineage>
</organism>
<dbReference type="SUPFAM" id="SSF46785">
    <property type="entry name" value="Winged helix' DNA-binding domain"/>
    <property type="match status" value="1"/>
</dbReference>
<evidence type="ECO:0000256" key="2">
    <source>
        <dbReference type="ARBA" id="ARBA00023306"/>
    </source>
</evidence>
<dbReference type="FunFam" id="1.10.10.1420:FF:000005">
    <property type="entry name" value="DNA replication factor Cdt1, putative"/>
    <property type="match status" value="1"/>
</dbReference>
<dbReference type="SMART" id="SM01075">
    <property type="entry name" value="CDT1"/>
    <property type="match status" value="1"/>
</dbReference>
<dbReference type="Pfam" id="PF08839">
    <property type="entry name" value="CDT1"/>
    <property type="match status" value="1"/>
</dbReference>
<evidence type="ECO:0000313" key="4">
    <source>
        <dbReference type="EMBL" id="JAP71042.1"/>
    </source>
</evidence>
<evidence type="ECO:0000256" key="1">
    <source>
        <dbReference type="ARBA" id="ARBA00008356"/>
    </source>
</evidence>
<reference evidence="4" key="1">
    <citation type="submission" date="2016-02" db="EMBL/GenBank/DDBJ databases">
        <title>RNAseq analyses of the midgut from blood- or serum-fed Ixodes ricinus ticks.</title>
        <authorList>
            <person name="Perner J."/>
            <person name="Provaznik J."/>
            <person name="Schrenkova J."/>
            <person name="Urbanova V."/>
            <person name="Ribeiro J.M."/>
            <person name="Kopacek P."/>
        </authorList>
    </citation>
    <scope>NUCLEOTIDE SEQUENCE</scope>
    <source>
        <tissue evidence="4">Gut</tissue>
    </source>
</reference>
<dbReference type="InterPro" id="IPR014939">
    <property type="entry name" value="CDT1_Gemini-bd-like"/>
</dbReference>
<dbReference type="Pfam" id="PF16679">
    <property type="entry name" value="CDT1_C"/>
    <property type="match status" value="1"/>
</dbReference>
<dbReference type="GO" id="GO:0071163">
    <property type="term" value="P:DNA replication preinitiation complex assembly"/>
    <property type="evidence" value="ECO:0007669"/>
    <property type="project" value="InterPro"/>
</dbReference>
<dbReference type="InterPro" id="IPR036390">
    <property type="entry name" value="WH_DNA-bd_sf"/>
</dbReference>
<dbReference type="Gene3D" id="1.10.10.1420">
    <property type="entry name" value="DNA replication factor Cdt1, C-terminal WH domain"/>
    <property type="match status" value="1"/>
</dbReference>
<dbReference type="GO" id="GO:0070182">
    <property type="term" value="F:DNA polymerase binding"/>
    <property type="evidence" value="ECO:0007669"/>
    <property type="project" value="TreeGrafter"/>
</dbReference>
<keyword evidence="2" id="KW-0131">Cell cycle</keyword>
<dbReference type="PANTHER" id="PTHR28637:SF1">
    <property type="entry name" value="DNA REPLICATION FACTOR CDT1"/>
    <property type="match status" value="1"/>
</dbReference>
<feature type="domain" description="CDT1 Geminin-binding" evidence="3">
    <location>
        <begin position="75"/>
        <end position="238"/>
    </location>
</feature>
<dbReference type="CDD" id="cd08674">
    <property type="entry name" value="Cdt1_m"/>
    <property type="match status" value="1"/>
</dbReference>